<keyword evidence="2" id="KW-1185">Reference proteome</keyword>
<dbReference type="OrthoDB" id="3259165at2759"/>
<evidence type="ECO:0000313" key="2">
    <source>
        <dbReference type="Proteomes" id="UP000799118"/>
    </source>
</evidence>
<organism evidence="1 2">
    <name type="scientific">Gymnopus androsaceus JB14</name>
    <dbReference type="NCBI Taxonomy" id="1447944"/>
    <lineage>
        <taxon>Eukaryota</taxon>
        <taxon>Fungi</taxon>
        <taxon>Dikarya</taxon>
        <taxon>Basidiomycota</taxon>
        <taxon>Agaricomycotina</taxon>
        <taxon>Agaricomycetes</taxon>
        <taxon>Agaricomycetidae</taxon>
        <taxon>Agaricales</taxon>
        <taxon>Marasmiineae</taxon>
        <taxon>Omphalotaceae</taxon>
        <taxon>Gymnopus</taxon>
    </lineage>
</organism>
<dbReference type="AlphaFoldDB" id="A0A6A4GIJ2"/>
<accession>A0A6A4GIJ2</accession>
<reference evidence="1" key="1">
    <citation type="journal article" date="2019" name="Environ. Microbiol.">
        <title>Fungal ecological strategies reflected in gene transcription - a case study of two litter decomposers.</title>
        <authorList>
            <person name="Barbi F."/>
            <person name="Kohler A."/>
            <person name="Barry K."/>
            <person name="Baskaran P."/>
            <person name="Daum C."/>
            <person name="Fauchery L."/>
            <person name="Ihrmark K."/>
            <person name="Kuo A."/>
            <person name="LaButti K."/>
            <person name="Lipzen A."/>
            <person name="Morin E."/>
            <person name="Grigoriev I.V."/>
            <person name="Henrissat B."/>
            <person name="Lindahl B."/>
            <person name="Martin F."/>
        </authorList>
    </citation>
    <scope>NUCLEOTIDE SEQUENCE</scope>
    <source>
        <strain evidence="1">JB14</strain>
    </source>
</reference>
<gene>
    <name evidence="1" type="ORF">BT96DRAFT_949806</name>
</gene>
<dbReference type="Proteomes" id="UP000799118">
    <property type="component" value="Unassembled WGS sequence"/>
</dbReference>
<sequence length="278" mass="32050">MDKNNFIVTMGNGHQTYLMTEAQEKLPGLMKELKDKKRSLLHMERALGVDQMNTYQHLASSQENPAMRQVESLKIQMGLCRACSMAVRRQQYNERKIQGHTEDSVKCHEPSITKLAKEYNSLCEKMCVLIGRQSAPRNAVATEPIPLKELFVLDVDDAVWQDCEEELHWLQREHQSLFEWLEKEWTVLQRAIQEVMALAMQDMPEDMQLPKWAPPIEELDAMECDLGSEPIEEQDNDDELTSSKESDLDVLDPGLLERLDALEVADWAELELDGDVFF</sequence>
<protein>
    <submittedName>
        <fullName evidence="1">Uncharacterized protein</fullName>
    </submittedName>
</protein>
<dbReference type="EMBL" id="ML769979">
    <property type="protein sequence ID" value="KAE9385489.1"/>
    <property type="molecule type" value="Genomic_DNA"/>
</dbReference>
<name>A0A6A4GIJ2_9AGAR</name>
<proteinExistence type="predicted"/>
<evidence type="ECO:0000313" key="1">
    <source>
        <dbReference type="EMBL" id="KAE9385489.1"/>
    </source>
</evidence>